<sequence length="55" mass="5537">LPTLRGSFPGPVSRCAQARGAPQPLPSAGRPFTLATAARRRRARAGSGRVGPGGA</sequence>
<feature type="non-terminal residue" evidence="2">
    <location>
        <position position="55"/>
    </location>
</feature>
<keyword evidence="3" id="KW-1185">Reference proteome</keyword>
<protein>
    <submittedName>
        <fullName evidence="2">Uncharacterized protein</fullName>
    </submittedName>
</protein>
<proteinExistence type="predicted"/>
<dbReference type="EMBL" id="JASSZA010000001">
    <property type="protein sequence ID" value="KAK2120103.1"/>
    <property type="molecule type" value="Genomic_DNA"/>
</dbReference>
<dbReference type="Proteomes" id="UP001266305">
    <property type="component" value="Unassembled WGS sequence"/>
</dbReference>
<evidence type="ECO:0000313" key="3">
    <source>
        <dbReference type="Proteomes" id="UP001266305"/>
    </source>
</evidence>
<comment type="caution">
    <text evidence="2">The sequence shown here is derived from an EMBL/GenBank/DDBJ whole genome shotgun (WGS) entry which is preliminary data.</text>
</comment>
<reference evidence="2 3" key="1">
    <citation type="submission" date="2023-05" db="EMBL/GenBank/DDBJ databases">
        <title>B98-5 Cell Line De Novo Hybrid Assembly: An Optical Mapping Approach.</title>
        <authorList>
            <person name="Kananen K."/>
            <person name="Auerbach J.A."/>
            <person name="Kautto E."/>
            <person name="Blachly J.S."/>
        </authorList>
    </citation>
    <scope>NUCLEOTIDE SEQUENCE [LARGE SCALE GENOMIC DNA]</scope>
    <source>
        <strain evidence="2">B95-8</strain>
        <tissue evidence="2">Cell line</tissue>
    </source>
</reference>
<evidence type="ECO:0000313" key="2">
    <source>
        <dbReference type="EMBL" id="KAK2120103.1"/>
    </source>
</evidence>
<feature type="non-terminal residue" evidence="2">
    <location>
        <position position="1"/>
    </location>
</feature>
<feature type="region of interest" description="Disordered" evidence="1">
    <location>
        <begin position="1"/>
        <end position="55"/>
    </location>
</feature>
<gene>
    <name evidence="2" type="ORF">P7K49_001489</name>
</gene>
<name>A0ABQ9WEL5_SAGOE</name>
<evidence type="ECO:0000256" key="1">
    <source>
        <dbReference type="SAM" id="MobiDB-lite"/>
    </source>
</evidence>
<accession>A0ABQ9WEL5</accession>
<organism evidence="2 3">
    <name type="scientific">Saguinus oedipus</name>
    <name type="common">Cotton-top tamarin</name>
    <name type="synonym">Oedipomidas oedipus</name>
    <dbReference type="NCBI Taxonomy" id="9490"/>
    <lineage>
        <taxon>Eukaryota</taxon>
        <taxon>Metazoa</taxon>
        <taxon>Chordata</taxon>
        <taxon>Craniata</taxon>
        <taxon>Vertebrata</taxon>
        <taxon>Euteleostomi</taxon>
        <taxon>Mammalia</taxon>
        <taxon>Eutheria</taxon>
        <taxon>Euarchontoglires</taxon>
        <taxon>Primates</taxon>
        <taxon>Haplorrhini</taxon>
        <taxon>Platyrrhini</taxon>
        <taxon>Cebidae</taxon>
        <taxon>Callitrichinae</taxon>
        <taxon>Saguinus</taxon>
    </lineage>
</organism>